<keyword evidence="1" id="KW-0732">Signal</keyword>
<dbReference type="AlphaFoldDB" id="A0A6P2CTA2"/>
<dbReference type="Proteomes" id="UP000464178">
    <property type="component" value="Chromosome"/>
</dbReference>
<gene>
    <name evidence="2" type="ORF">SOIL9_55910</name>
</gene>
<evidence type="ECO:0000313" key="3">
    <source>
        <dbReference type="Proteomes" id="UP000464178"/>
    </source>
</evidence>
<evidence type="ECO:0000256" key="1">
    <source>
        <dbReference type="SAM" id="SignalP"/>
    </source>
</evidence>
<dbReference type="KEGG" id="gms:SOIL9_55910"/>
<feature type="signal peptide" evidence="1">
    <location>
        <begin position="1"/>
        <end position="20"/>
    </location>
</feature>
<dbReference type="RefSeq" id="WP_162667032.1">
    <property type="nucleotide sequence ID" value="NZ_LR593886.1"/>
</dbReference>
<evidence type="ECO:0000313" key="2">
    <source>
        <dbReference type="EMBL" id="VTR92123.1"/>
    </source>
</evidence>
<accession>A0A6P2CTA2</accession>
<dbReference type="EMBL" id="LR593886">
    <property type="protein sequence ID" value="VTR92123.1"/>
    <property type="molecule type" value="Genomic_DNA"/>
</dbReference>
<name>A0A6P2CTA2_9BACT</name>
<reference evidence="2 3" key="1">
    <citation type="submission" date="2019-05" db="EMBL/GenBank/DDBJ databases">
        <authorList>
            <consortium name="Science for Life Laboratories"/>
        </authorList>
    </citation>
    <scope>NUCLEOTIDE SEQUENCE [LARGE SCALE GENOMIC DNA]</scope>
    <source>
        <strain evidence="2">Soil9</strain>
    </source>
</reference>
<feature type="chain" id="PRO_5027109035" evidence="1">
    <location>
        <begin position="21"/>
        <end position="129"/>
    </location>
</feature>
<keyword evidence="3" id="KW-1185">Reference proteome</keyword>
<organism evidence="2 3">
    <name type="scientific">Gemmata massiliana</name>
    <dbReference type="NCBI Taxonomy" id="1210884"/>
    <lineage>
        <taxon>Bacteria</taxon>
        <taxon>Pseudomonadati</taxon>
        <taxon>Planctomycetota</taxon>
        <taxon>Planctomycetia</taxon>
        <taxon>Gemmatales</taxon>
        <taxon>Gemmataceae</taxon>
        <taxon>Gemmata</taxon>
    </lineage>
</organism>
<proteinExistence type="predicted"/>
<protein>
    <submittedName>
        <fullName evidence="2">Uncharacterized protein</fullName>
    </submittedName>
</protein>
<sequence length="129" mass="14175">MLRAVIAVALIVLGPFPSSATPPTASLSRQQAEQQTKVGGRLAELRTVRDLLSTFKIDPKQLKLFDEPPDRLAIVRVHATSSNGKQRVTLSIRLKNADDLVVAYRNLDVNRLLDAEVKSAAIEYDDVTP</sequence>